<reference evidence="1 2" key="1">
    <citation type="submission" date="2024-02" db="EMBL/GenBank/DDBJ databases">
        <title>Seven novel Bacillus-like species.</title>
        <authorList>
            <person name="Liu G."/>
        </authorList>
    </citation>
    <scope>NUCLEOTIDE SEQUENCE [LARGE SCALE GENOMIC DNA]</scope>
    <source>
        <strain evidence="1 2">FJAT-52991</strain>
    </source>
</reference>
<proteinExistence type="predicted"/>
<name>A0ABZ2NAE3_9BACI</name>
<keyword evidence="2" id="KW-1185">Reference proteome</keyword>
<organism evidence="1 2">
    <name type="scientific">Bacillus kandeliae</name>
    <dbReference type="NCBI Taxonomy" id="3129297"/>
    <lineage>
        <taxon>Bacteria</taxon>
        <taxon>Bacillati</taxon>
        <taxon>Bacillota</taxon>
        <taxon>Bacilli</taxon>
        <taxon>Bacillales</taxon>
        <taxon>Bacillaceae</taxon>
        <taxon>Bacillus</taxon>
    </lineage>
</organism>
<evidence type="ECO:0000313" key="2">
    <source>
        <dbReference type="Proteomes" id="UP001387364"/>
    </source>
</evidence>
<dbReference type="EMBL" id="CP147404">
    <property type="protein sequence ID" value="WXB94504.1"/>
    <property type="molecule type" value="Genomic_DNA"/>
</dbReference>
<evidence type="ECO:0000313" key="1">
    <source>
        <dbReference type="EMBL" id="WXB94504.1"/>
    </source>
</evidence>
<gene>
    <name evidence="1" type="ORF">WDJ61_07715</name>
</gene>
<sequence>MASLPIPAKIYFNDFSFDLVTYSIKRNSEVIASAQGLSNKDEDGTHIGFLIDTDIKVGDVLISPYNESFVVSRIGYDTYNGNPEMIKAYY</sequence>
<dbReference type="Proteomes" id="UP001387364">
    <property type="component" value="Chromosome"/>
</dbReference>
<dbReference type="RefSeq" id="WP_338754240.1">
    <property type="nucleotide sequence ID" value="NZ_CP147404.1"/>
</dbReference>
<protein>
    <submittedName>
        <fullName evidence="1">Uncharacterized protein</fullName>
    </submittedName>
</protein>
<accession>A0ABZ2NAE3</accession>